<evidence type="ECO:0000313" key="1">
    <source>
        <dbReference type="Proteomes" id="UP000887579"/>
    </source>
</evidence>
<reference evidence="2" key="1">
    <citation type="submission" date="2022-11" db="UniProtKB">
        <authorList>
            <consortium name="WormBaseParasite"/>
        </authorList>
    </citation>
    <scope>IDENTIFICATION</scope>
</reference>
<dbReference type="WBParaSite" id="ES5_v2.g14978.t1">
    <property type="protein sequence ID" value="ES5_v2.g14978.t1"/>
    <property type="gene ID" value="ES5_v2.g14978"/>
</dbReference>
<organism evidence="1 2">
    <name type="scientific">Panagrolaimus sp. ES5</name>
    <dbReference type="NCBI Taxonomy" id="591445"/>
    <lineage>
        <taxon>Eukaryota</taxon>
        <taxon>Metazoa</taxon>
        <taxon>Ecdysozoa</taxon>
        <taxon>Nematoda</taxon>
        <taxon>Chromadorea</taxon>
        <taxon>Rhabditida</taxon>
        <taxon>Tylenchina</taxon>
        <taxon>Panagrolaimomorpha</taxon>
        <taxon>Panagrolaimoidea</taxon>
        <taxon>Panagrolaimidae</taxon>
        <taxon>Panagrolaimus</taxon>
    </lineage>
</organism>
<dbReference type="Proteomes" id="UP000887579">
    <property type="component" value="Unplaced"/>
</dbReference>
<sequence length="157" mass="17812">MHLLAFLKDSTYINALHQTRRDLKQTASMVFVISSYPVGTRSYLVATEDFALKVKGTFLDALQSLMELHYVFDLAYARELKPFFLLLERMGVLEINKTYTSVMDLYHELQSQEAIIDEESRAKQDPPETSSNEATSETIDAAAALEPLNTDEEVVEL</sequence>
<name>A0AC34FCN7_9BILA</name>
<accession>A0AC34FCN7</accession>
<protein>
    <submittedName>
        <fullName evidence="2">Uncharacterized protein</fullName>
    </submittedName>
</protein>
<proteinExistence type="predicted"/>
<evidence type="ECO:0000313" key="2">
    <source>
        <dbReference type="WBParaSite" id="ES5_v2.g14978.t1"/>
    </source>
</evidence>